<dbReference type="GO" id="GO:0008270">
    <property type="term" value="F:zinc ion binding"/>
    <property type="evidence" value="ECO:0007669"/>
    <property type="project" value="InterPro"/>
</dbReference>
<evidence type="ECO:0000256" key="7">
    <source>
        <dbReference type="ARBA" id="ARBA00022833"/>
    </source>
</evidence>
<dbReference type="NCBIfam" id="NF004064">
    <property type="entry name" value="PRK05578.1"/>
    <property type="match status" value="1"/>
</dbReference>
<evidence type="ECO:0000256" key="9">
    <source>
        <dbReference type="ARBA" id="ARBA00049558"/>
    </source>
</evidence>
<dbReference type="GO" id="GO:0005829">
    <property type="term" value="C:cytosol"/>
    <property type="evidence" value="ECO:0007669"/>
    <property type="project" value="TreeGrafter"/>
</dbReference>
<dbReference type="PANTHER" id="PTHR11644:SF2">
    <property type="entry name" value="CYTIDINE DEAMINASE"/>
    <property type="match status" value="1"/>
</dbReference>
<dbReference type="InterPro" id="IPR050202">
    <property type="entry name" value="Cyt/Deoxycyt_deaminase"/>
</dbReference>
<comment type="cofactor">
    <cofactor evidence="1 11">
        <name>Zn(2+)</name>
        <dbReference type="ChEBI" id="CHEBI:29105"/>
    </cofactor>
</comment>
<dbReference type="OrthoDB" id="414540at2759"/>
<evidence type="ECO:0000256" key="8">
    <source>
        <dbReference type="ARBA" id="ARBA00032005"/>
    </source>
</evidence>
<feature type="binding site" evidence="11">
    <location>
        <position position="174"/>
    </location>
    <ligand>
        <name>Zn(2+)</name>
        <dbReference type="ChEBI" id="CHEBI:29105"/>
        <note>catalytic</note>
    </ligand>
</feature>
<name>A0A3B0JGE8_DROGU</name>
<evidence type="ECO:0000256" key="5">
    <source>
        <dbReference type="ARBA" id="ARBA00022723"/>
    </source>
</evidence>
<feature type="binding site" evidence="11">
    <location>
        <position position="171"/>
    </location>
    <ligand>
        <name>Zn(2+)</name>
        <dbReference type="ChEBI" id="CHEBI:29105"/>
        <note>catalytic</note>
    </ligand>
</feature>
<evidence type="ECO:0000256" key="1">
    <source>
        <dbReference type="ARBA" id="ARBA00001947"/>
    </source>
</evidence>
<keyword evidence="7 11" id="KW-0862">Zinc</keyword>
<dbReference type="CDD" id="cd01283">
    <property type="entry name" value="cytidine_deaminase"/>
    <property type="match status" value="1"/>
</dbReference>
<dbReference type="GO" id="GO:0004126">
    <property type="term" value="F:cytidine deaminase activity"/>
    <property type="evidence" value="ECO:0007669"/>
    <property type="project" value="UniProtKB-EC"/>
</dbReference>
<dbReference type="AlphaFoldDB" id="A0A3B0JGE8"/>
<evidence type="ECO:0000256" key="11">
    <source>
        <dbReference type="PIRSR" id="PIRSR606262-3"/>
    </source>
</evidence>
<dbReference type="InterPro" id="IPR016193">
    <property type="entry name" value="Cytidine_deaminase-like"/>
</dbReference>
<dbReference type="Pfam" id="PF00383">
    <property type="entry name" value="dCMP_cyt_deam_1"/>
    <property type="match status" value="1"/>
</dbReference>
<dbReference type="STRING" id="7266.A0A3B0JGE8"/>
<gene>
    <name evidence="13" type="ORF">DGUA_6G012687</name>
</gene>
<dbReference type="NCBIfam" id="TIGR01354">
    <property type="entry name" value="cyt_deam_tetra"/>
    <property type="match status" value="1"/>
</dbReference>
<dbReference type="OMA" id="DFPIYIA"/>
<keyword evidence="5 11" id="KW-0479">Metal-binding</keyword>
<dbReference type="InterPro" id="IPR006262">
    <property type="entry name" value="Cyt_deam_tetra"/>
</dbReference>
<comment type="catalytic activity">
    <reaction evidence="9">
        <text>cytidine + H2O + H(+) = uridine + NH4(+)</text>
        <dbReference type="Rhea" id="RHEA:16069"/>
        <dbReference type="ChEBI" id="CHEBI:15377"/>
        <dbReference type="ChEBI" id="CHEBI:15378"/>
        <dbReference type="ChEBI" id="CHEBI:16704"/>
        <dbReference type="ChEBI" id="CHEBI:17562"/>
        <dbReference type="ChEBI" id="CHEBI:28938"/>
        <dbReference type="EC" id="3.5.4.5"/>
    </reaction>
</comment>
<evidence type="ECO:0000256" key="2">
    <source>
        <dbReference type="ARBA" id="ARBA00003949"/>
    </source>
</evidence>
<evidence type="ECO:0000256" key="10">
    <source>
        <dbReference type="PIRSR" id="PIRSR606262-1"/>
    </source>
</evidence>
<evidence type="ECO:0000313" key="14">
    <source>
        <dbReference type="Proteomes" id="UP000268350"/>
    </source>
</evidence>
<accession>A0A3B0JGE8</accession>
<dbReference type="GO" id="GO:0055086">
    <property type="term" value="P:nucleobase-containing small molecule metabolic process"/>
    <property type="evidence" value="ECO:0007669"/>
    <property type="project" value="UniProtKB-ARBA"/>
</dbReference>
<dbReference type="SUPFAM" id="SSF53927">
    <property type="entry name" value="Cytidine deaminase-like"/>
    <property type="match status" value="1"/>
</dbReference>
<dbReference type="Proteomes" id="UP000268350">
    <property type="component" value="Unassembled WGS sequence"/>
</dbReference>
<evidence type="ECO:0000256" key="3">
    <source>
        <dbReference type="ARBA" id="ARBA00006576"/>
    </source>
</evidence>
<protein>
    <recommendedName>
        <fullName evidence="4">cytidine deaminase</fullName>
        <ecNumber evidence="4">3.5.4.5</ecNumber>
    </recommendedName>
    <alternativeName>
        <fullName evidence="8">Cytidine aminohydrolase</fullName>
    </alternativeName>
</protein>
<dbReference type="PROSITE" id="PS51747">
    <property type="entry name" value="CYT_DCMP_DEAMINASES_2"/>
    <property type="match status" value="1"/>
</dbReference>
<dbReference type="GO" id="GO:0072527">
    <property type="term" value="P:pyrimidine-containing compound metabolic process"/>
    <property type="evidence" value="ECO:0007669"/>
    <property type="project" value="UniProtKB-ARBA"/>
</dbReference>
<dbReference type="EMBL" id="OUUW01000004">
    <property type="protein sequence ID" value="SPP79783.1"/>
    <property type="molecule type" value="Genomic_DNA"/>
</dbReference>
<evidence type="ECO:0000259" key="12">
    <source>
        <dbReference type="PROSITE" id="PS51747"/>
    </source>
</evidence>
<dbReference type="PANTHER" id="PTHR11644">
    <property type="entry name" value="CYTIDINE DEAMINASE"/>
    <property type="match status" value="1"/>
</dbReference>
<dbReference type="InterPro" id="IPR002125">
    <property type="entry name" value="CMP_dCMP_dom"/>
</dbReference>
<reference evidence="14" key="1">
    <citation type="submission" date="2018-01" db="EMBL/GenBank/DDBJ databases">
        <authorList>
            <person name="Alioto T."/>
            <person name="Alioto T."/>
        </authorList>
    </citation>
    <scope>NUCLEOTIDE SEQUENCE [LARGE SCALE GENOMIC DNA]</scope>
</reference>
<dbReference type="Gene3D" id="3.40.140.10">
    <property type="entry name" value="Cytidine Deaminase, domain 2"/>
    <property type="match status" value="1"/>
</dbReference>
<dbReference type="FunFam" id="3.40.140.10:FF:000008">
    <property type="entry name" value="Cytidine deaminase"/>
    <property type="match status" value="1"/>
</dbReference>
<feature type="active site" description="Proton donor" evidence="10">
    <location>
        <position position="139"/>
    </location>
</feature>
<dbReference type="GO" id="GO:0042802">
    <property type="term" value="F:identical protein binding"/>
    <property type="evidence" value="ECO:0007669"/>
    <property type="project" value="UniProtKB-ARBA"/>
</dbReference>
<sequence length="228" mass="25913">MSDKRKLLKKYMRCLGEMKNELKRRQLRKTLKTHMKTLNELACEINQREGKQATQRQRGRVCDSRNLPHPQMLEEYTTQFCRLSVEARELLESALAARKDAYVPYSKFPVGAAFRSKCGYVYAGCNIENVAFTPGCCAERTALAKGVSEGQMMFTGGAVVAYHPKGFTMPCGVCRQFMREFACRDFPIYIAKAPAPELADRIPAIEDEDEVLVTSVYRLLPHSFSTFE</sequence>
<comment type="function">
    <text evidence="2">This enzyme scavenges exogenous and endogenous cytidine and 2'-deoxycytidine for UMP synthesis.</text>
</comment>
<keyword evidence="14" id="KW-1185">Reference proteome</keyword>
<proteinExistence type="inferred from homology"/>
<dbReference type="InterPro" id="IPR016192">
    <property type="entry name" value="APOBEC/CMP_deaminase_Zn-bd"/>
</dbReference>
<keyword evidence="6" id="KW-0378">Hydrolase</keyword>
<evidence type="ECO:0000313" key="13">
    <source>
        <dbReference type="EMBL" id="SPP79783.1"/>
    </source>
</evidence>
<evidence type="ECO:0000256" key="6">
    <source>
        <dbReference type="ARBA" id="ARBA00022801"/>
    </source>
</evidence>
<dbReference type="EC" id="3.5.4.5" evidence="4"/>
<comment type="similarity">
    <text evidence="3">Belongs to the cytidine and deoxycytidylate deaminase family.</text>
</comment>
<evidence type="ECO:0000256" key="4">
    <source>
        <dbReference type="ARBA" id="ARBA00012783"/>
    </source>
</evidence>
<feature type="domain" description="CMP/dCMP-type deaminase" evidence="12">
    <location>
        <begin position="85"/>
        <end position="227"/>
    </location>
</feature>
<dbReference type="PROSITE" id="PS00903">
    <property type="entry name" value="CYT_DCMP_DEAMINASES_1"/>
    <property type="match status" value="1"/>
</dbReference>
<organism evidence="13 14">
    <name type="scientific">Drosophila guanche</name>
    <name type="common">Fruit fly</name>
    <dbReference type="NCBI Taxonomy" id="7266"/>
    <lineage>
        <taxon>Eukaryota</taxon>
        <taxon>Metazoa</taxon>
        <taxon>Ecdysozoa</taxon>
        <taxon>Arthropoda</taxon>
        <taxon>Hexapoda</taxon>
        <taxon>Insecta</taxon>
        <taxon>Pterygota</taxon>
        <taxon>Neoptera</taxon>
        <taxon>Endopterygota</taxon>
        <taxon>Diptera</taxon>
        <taxon>Brachycera</taxon>
        <taxon>Muscomorpha</taxon>
        <taxon>Ephydroidea</taxon>
        <taxon>Drosophilidae</taxon>
        <taxon>Drosophila</taxon>
        <taxon>Sophophora</taxon>
    </lineage>
</organism>
<feature type="binding site" evidence="11">
    <location>
        <position position="137"/>
    </location>
    <ligand>
        <name>Zn(2+)</name>
        <dbReference type="ChEBI" id="CHEBI:29105"/>
        <note>catalytic</note>
    </ligand>
</feature>